<dbReference type="PANTHER" id="PTHR46401">
    <property type="entry name" value="GLYCOSYLTRANSFERASE WBBK-RELATED"/>
    <property type="match status" value="1"/>
</dbReference>
<organism evidence="3 4">
    <name type="scientific">Bacteroides ovatus</name>
    <dbReference type="NCBI Taxonomy" id="28116"/>
    <lineage>
        <taxon>Bacteria</taxon>
        <taxon>Pseudomonadati</taxon>
        <taxon>Bacteroidota</taxon>
        <taxon>Bacteroidia</taxon>
        <taxon>Bacteroidales</taxon>
        <taxon>Bacteroidaceae</taxon>
        <taxon>Bacteroides</taxon>
    </lineage>
</organism>
<dbReference type="Gene3D" id="3.40.50.2000">
    <property type="entry name" value="Glycogen Phosphorylase B"/>
    <property type="match status" value="1"/>
</dbReference>
<protein>
    <submittedName>
        <fullName evidence="3">Glycosyltransferase</fullName>
    </submittedName>
</protein>
<feature type="domain" description="Glycosyl transferase family 1" evidence="2">
    <location>
        <begin position="22"/>
        <end position="164"/>
    </location>
</feature>
<dbReference type="SUPFAM" id="SSF53756">
    <property type="entry name" value="UDP-Glycosyltransferase/glycogen phosphorylase"/>
    <property type="match status" value="1"/>
</dbReference>
<proteinExistence type="predicted"/>
<keyword evidence="1 3" id="KW-0808">Transferase</keyword>
<name>A0A5N4EQE5_BACOV</name>
<dbReference type="Proteomes" id="UP000435985">
    <property type="component" value="Unassembled WGS sequence"/>
</dbReference>
<evidence type="ECO:0000259" key="2">
    <source>
        <dbReference type="Pfam" id="PF00534"/>
    </source>
</evidence>
<dbReference type="EMBL" id="VWFO01000033">
    <property type="protein sequence ID" value="KAA4661966.1"/>
    <property type="molecule type" value="Genomic_DNA"/>
</dbReference>
<dbReference type="Pfam" id="PF00534">
    <property type="entry name" value="Glycos_transf_1"/>
    <property type="match status" value="1"/>
</dbReference>
<reference evidence="3 4" key="1">
    <citation type="journal article" date="2019" name="Nat. Med.">
        <title>A library of human gut bacterial isolates paired with longitudinal multiomics data enables mechanistic microbiome research.</title>
        <authorList>
            <person name="Poyet M."/>
            <person name="Groussin M."/>
            <person name="Gibbons S.M."/>
            <person name="Avila-Pacheco J."/>
            <person name="Jiang X."/>
            <person name="Kearney S.M."/>
            <person name="Perrotta A.R."/>
            <person name="Berdy B."/>
            <person name="Zhao S."/>
            <person name="Lieberman T.D."/>
            <person name="Swanson P.K."/>
            <person name="Smith M."/>
            <person name="Roesemann S."/>
            <person name="Alexander J.E."/>
            <person name="Rich S.A."/>
            <person name="Livny J."/>
            <person name="Vlamakis H."/>
            <person name="Clish C."/>
            <person name="Bullock K."/>
            <person name="Deik A."/>
            <person name="Scott J."/>
            <person name="Pierce K.A."/>
            <person name="Xavier R.J."/>
            <person name="Alm E.J."/>
        </authorList>
    </citation>
    <scope>NUCLEOTIDE SEQUENCE [LARGE SCALE GENOMIC DNA]</scope>
    <source>
        <strain evidence="3 4">BIOML-A14</strain>
    </source>
</reference>
<accession>A0A5N4EQE5</accession>
<dbReference type="InterPro" id="IPR001296">
    <property type="entry name" value="Glyco_trans_1"/>
</dbReference>
<comment type="caution">
    <text evidence="3">The sequence shown here is derived from an EMBL/GenBank/DDBJ whole genome shotgun (WGS) entry which is preliminary data.</text>
</comment>
<evidence type="ECO:0000313" key="3">
    <source>
        <dbReference type="EMBL" id="KAA4661966.1"/>
    </source>
</evidence>
<dbReference type="PANTHER" id="PTHR46401:SF2">
    <property type="entry name" value="GLYCOSYLTRANSFERASE WBBK-RELATED"/>
    <property type="match status" value="1"/>
</dbReference>
<gene>
    <name evidence="3" type="ORF">F3B98_20940</name>
</gene>
<sequence>MDNVSNIIVEHGINIECFTPKSRKLKQFIIVAQLIKRKNISSIIKKFKAFSEKYEKGYSLIIVGQGELEKDLIDLIKRKGLEESVHLLGFKNHLELKTLLADSCAMLINTYQDNNMVSIPESISCGTPVITNTIPTNSTYIGENHLGITKDEWNEDELKKVVDENQYYVNNCIKFRKKLSNRYSAEKMVDIFWEQQEKKSIKL</sequence>
<dbReference type="GO" id="GO:0016757">
    <property type="term" value="F:glycosyltransferase activity"/>
    <property type="evidence" value="ECO:0007669"/>
    <property type="project" value="InterPro"/>
</dbReference>
<evidence type="ECO:0000313" key="4">
    <source>
        <dbReference type="Proteomes" id="UP000435985"/>
    </source>
</evidence>
<evidence type="ECO:0000256" key="1">
    <source>
        <dbReference type="ARBA" id="ARBA00022679"/>
    </source>
</evidence>
<dbReference type="AlphaFoldDB" id="A0A5N4EQE5"/>